<gene>
    <name evidence="2" type="ORF">HYALB_00010687</name>
</gene>
<evidence type="ECO:0000256" key="1">
    <source>
        <dbReference type="SAM" id="MobiDB-lite"/>
    </source>
</evidence>
<comment type="caution">
    <text evidence="2">The sequence shown here is derived from an EMBL/GenBank/DDBJ whole genome shotgun (WGS) entry which is preliminary data.</text>
</comment>
<feature type="compositionally biased region" description="Polar residues" evidence="1">
    <location>
        <begin position="1"/>
        <end position="10"/>
    </location>
</feature>
<reference evidence="2" key="1">
    <citation type="submission" date="2021-07" db="EMBL/GenBank/DDBJ databases">
        <authorList>
            <person name="Durling M."/>
        </authorList>
    </citation>
    <scope>NUCLEOTIDE SEQUENCE</scope>
</reference>
<feature type="compositionally biased region" description="Acidic residues" evidence="1">
    <location>
        <begin position="266"/>
        <end position="277"/>
    </location>
</feature>
<dbReference type="OrthoDB" id="4186058at2759"/>
<dbReference type="EMBL" id="CAJVRM010000417">
    <property type="protein sequence ID" value="CAG8980782.1"/>
    <property type="molecule type" value="Genomic_DNA"/>
</dbReference>
<feature type="region of interest" description="Disordered" evidence="1">
    <location>
        <begin position="1"/>
        <end position="133"/>
    </location>
</feature>
<proteinExistence type="predicted"/>
<feature type="compositionally biased region" description="Low complexity" evidence="1">
    <location>
        <begin position="92"/>
        <end position="104"/>
    </location>
</feature>
<organism evidence="2 3">
    <name type="scientific">Hymenoscyphus albidus</name>
    <dbReference type="NCBI Taxonomy" id="595503"/>
    <lineage>
        <taxon>Eukaryota</taxon>
        <taxon>Fungi</taxon>
        <taxon>Dikarya</taxon>
        <taxon>Ascomycota</taxon>
        <taxon>Pezizomycotina</taxon>
        <taxon>Leotiomycetes</taxon>
        <taxon>Helotiales</taxon>
        <taxon>Helotiaceae</taxon>
        <taxon>Hymenoscyphus</taxon>
    </lineage>
</organism>
<sequence length="307" mass="34419">MRPSTPNFNFSQQAGPSSPPQTPTTASAYTFVKSRRHGHVFTDHQIPASLENGGIVPTGRDNSFSYMPSPRAADLSPRSSTPDSVQSAACGSPPRSVMSSSPAPAASPPRRPVRVAEGSFTIDEFPESDYEGYDLDENSVIRPHEYEDAPSDRASIRGIELDQDLYSGIHNLHCETDEVLDEADDFGTPDFETQREAWFQKMREEKRRQRRSSGSVQKRTLSQSIGSDTDDEDIQPATFEGATSARRLRRKTESLIFDDPPPRIEEVEEPESCEELVDVDHDMLPDGFRELPYYYYGQEEMDLDSDE</sequence>
<feature type="compositionally biased region" description="Polar residues" evidence="1">
    <location>
        <begin position="214"/>
        <end position="227"/>
    </location>
</feature>
<evidence type="ECO:0000313" key="2">
    <source>
        <dbReference type="EMBL" id="CAG8980782.1"/>
    </source>
</evidence>
<name>A0A9N9LYK5_9HELO</name>
<evidence type="ECO:0000313" key="3">
    <source>
        <dbReference type="Proteomes" id="UP000701801"/>
    </source>
</evidence>
<accession>A0A9N9LYK5</accession>
<dbReference type="AlphaFoldDB" id="A0A9N9LYK5"/>
<dbReference type="Proteomes" id="UP000701801">
    <property type="component" value="Unassembled WGS sequence"/>
</dbReference>
<feature type="compositionally biased region" description="Polar residues" evidence="1">
    <location>
        <begin position="77"/>
        <end position="89"/>
    </location>
</feature>
<feature type="region of interest" description="Disordered" evidence="1">
    <location>
        <begin position="180"/>
        <end position="279"/>
    </location>
</feature>
<keyword evidence="3" id="KW-1185">Reference proteome</keyword>
<feature type="compositionally biased region" description="Acidic residues" evidence="1">
    <location>
        <begin position="124"/>
        <end position="133"/>
    </location>
</feature>
<protein>
    <submittedName>
        <fullName evidence="2">Uncharacterized protein</fullName>
    </submittedName>
</protein>